<dbReference type="CDD" id="cd04301">
    <property type="entry name" value="NAT_SF"/>
    <property type="match status" value="1"/>
</dbReference>
<dbReference type="PROSITE" id="PS51186">
    <property type="entry name" value="GNAT"/>
    <property type="match status" value="1"/>
</dbReference>
<name>A0A177FGV6_9EURO</name>
<dbReference type="OrthoDB" id="41532at2759"/>
<dbReference type="Pfam" id="PF00583">
    <property type="entry name" value="Acetyltransf_1"/>
    <property type="match status" value="1"/>
</dbReference>
<proteinExistence type="predicted"/>
<feature type="compositionally biased region" description="Acidic residues" evidence="1">
    <location>
        <begin position="146"/>
        <end position="156"/>
    </location>
</feature>
<dbReference type="Gene3D" id="3.40.630.30">
    <property type="match status" value="1"/>
</dbReference>
<dbReference type="SUPFAM" id="SSF55729">
    <property type="entry name" value="Acyl-CoA N-acyltransferases (Nat)"/>
    <property type="match status" value="1"/>
</dbReference>
<dbReference type="InterPro" id="IPR016181">
    <property type="entry name" value="Acyl_CoA_acyltransferase"/>
</dbReference>
<feature type="compositionally biased region" description="Low complexity" evidence="1">
    <location>
        <begin position="128"/>
        <end position="145"/>
    </location>
</feature>
<dbReference type="AlphaFoldDB" id="A0A177FGV6"/>
<gene>
    <name evidence="3" type="ORF">AYO21_02791</name>
</gene>
<accession>A0A177FGV6</accession>
<keyword evidence="4" id="KW-1185">Reference proteome</keyword>
<evidence type="ECO:0000256" key="1">
    <source>
        <dbReference type="SAM" id="MobiDB-lite"/>
    </source>
</evidence>
<dbReference type="EMBL" id="LVKK01000013">
    <property type="protein sequence ID" value="OAG42840.1"/>
    <property type="molecule type" value="Genomic_DNA"/>
</dbReference>
<comment type="caution">
    <text evidence="3">The sequence shown here is derived from an EMBL/GenBank/DDBJ whole genome shotgun (WGS) entry which is preliminary data.</text>
</comment>
<dbReference type="Proteomes" id="UP000077002">
    <property type="component" value="Unassembled WGS sequence"/>
</dbReference>
<dbReference type="RefSeq" id="XP_022514792.1">
    <property type="nucleotide sequence ID" value="XM_022652767.1"/>
</dbReference>
<organism evidence="3 4">
    <name type="scientific">Fonsecaea monophora</name>
    <dbReference type="NCBI Taxonomy" id="254056"/>
    <lineage>
        <taxon>Eukaryota</taxon>
        <taxon>Fungi</taxon>
        <taxon>Dikarya</taxon>
        <taxon>Ascomycota</taxon>
        <taxon>Pezizomycotina</taxon>
        <taxon>Eurotiomycetes</taxon>
        <taxon>Chaetothyriomycetidae</taxon>
        <taxon>Chaetothyriales</taxon>
        <taxon>Herpotrichiellaceae</taxon>
        <taxon>Fonsecaea</taxon>
    </lineage>
</organism>
<evidence type="ECO:0000313" key="4">
    <source>
        <dbReference type="Proteomes" id="UP000077002"/>
    </source>
</evidence>
<dbReference type="GO" id="GO:0016747">
    <property type="term" value="F:acyltransferase activity, transferring groups other than amino-acyl groups"/>
    <property type="evidence" value="ECO:0007669"/>
    <property type="project" value="InterPro"/>
</dbReference>
<dbReference type="InterPro" id="IPR000182">
    <property type="entry name" value="GNAT_dom"/>
</dbReference>
<feature type="region of interest" description="Disordered" evidence="1">
    <location>
        <begin position="94"/>
        <end position="160"/>
    </location>
</feature>
<evidence type="ECO:0000313" key="3">
    <source>
        <dbReference type="EMBL" id="OAG42840.1"/>
    </source>
</evidence>
<evidence type="ECO:0000259" key="2">
    <source>
        <dbReference type="PROSITE" id="PS51186"/>
    </source>
</evidence>
<feature type="domain" description="N-acetyltransferase" evidence="2">
    <location>
        <begin position="122"/>
        <end position="265"/>
    </location>
</feature>
<reference evidence="3 4" key="1">
    <citation type="submission" date="2016-03" db="EMBL/GenBank/DDBJ databases">
        <title>Draft genome sequence of the Fonsecaea monophora CBS 269.37.</title>
        <authorList>
            <person name="Bombassaro A."/>
            <person name="Vinicius W.A."/>
            <person name="De Hoog S."/>
            <person name="Sun J."/>
            <person name="Souza E.M."/>
            <person name="Raittz R.T."/>
            <person name="Costa F."/>
            <person name="Leao A.C."/>
            <person name="Tadra-Sfeir M.Z."/>
            <person name="Baura V."/>
            <person name="Balsanelli E."/>
            <person name="Pedrosa F.O."/>
            <person name="Moreno L.F."/>
            <person name="Steffens M.B."/>
            <person name="Xi L."/>
            <person name="Bocca A.L."/>
            <person name="Felipe M.S."/>
            <person name="Teixeira M."/>
            <person name="Telles Filho F.Q."/>
            <person name="Azevedo C.M."/>
            <person name="Gomes R."/>
            <person name="Vicente V.A."/>
        </authorList>
    </citation>
    <scope>NUCLEOTIDE SEQUENCE [LARGE SCALE GENOMIC DNA]</scope>
    <source>
        <strain evidence="3 4">CBS 269.37</strain>
    </source>
</reference>
<dbReference type="GeneID" id="34597964"/>
<protein>
    <recommendedName>
        <fullName evidence="2">N-acetyltransferase domain-containing protein</fullName>
    </recommendedName>
</protein>
<sequence length="288" mass="31867">MSISMSKSEPAPESVPLTPGIHLLTASTPNAAAILDGIVHIHASCILNDGTLATFLPPLSHAQIYRWWEERLREVGRGERHILVCLSSVRERTVTTTNTPSPPWDADGRAWPVISSPSKGSLGGTKITTTSTPENPTSTDPTNPELEPEPEPEPEPEQEHLDLSGVVTLATPFSQTGPFRALVEKLFVSPLHRRRGIATRLMARLERVAVAHGRWNLMLDTEVGSGAELVYPRLGYERLGVVREYGFSPRDGRLVDEVWFWKDLRAVKDKETKERETGLEKEEEKGSG</sequence>